<dbReference type="EMBL" id="JBHLTG010000024">
    <property type="protein sequence ID" value="MFC0682888.1"/>
    <property type="molecule type" value="Genomic_DNA"/>
</dbReference>
<proteinExistence type="predicted"/>
<sequence>MSIKPKIFNHVPAAAVRSRISPEFHDALDDSLLRDPTYTVIAFPGMRGESSSIVDSKTLAKALRKASRGPERVVTVAHAFTVEAKEILIGLAAVWFSKSDFYWSDSSWASIRNR</sequence>
<keyword evidence="2" id="KW-1185">Reference proteome</keyword>
<name>A0ABV6S430_9GAMM</name>
<comment type="caution">
    <text evidence="1">The sequence shown here is derived from an EMBL/GenBank/DDBJ whole genome shotgun (WGS) entry which is preliminary data.</text>
</comment>
<gene>
    <name evidence="1" type="ORF">ACFFGH_34075</name>
</gene>
<accession>A0ABV6S430</accession>
<reference evidence="1 2" key="1">
    <citation type="submission" date="2024-09" db="EMBL/GenBank/DDBJ databases">
        <authorList>
            <person name="Sun Q."/>
            <person name="Mori K."/>
        </authorList>
    </citation>
    <scope>NUCLEOTIDE SEQUENCE [LARGE SCALE GENOMIC DNA]</scope>
    <source>
        <strain evidence="1 2">KCTC 23076</strain>
    </source>
</reference>
<evidence type="ECO:0000313" key="2">
    <source>
        <dbReference type="Proteomes" id="UP001589896"/>
    </source>
</evidence>
<protein>
    <submittedName>
        <fullName evidence="1">Uncharacterized protein</fullName>
    </submittedName>
</protein>
<evidence type="ECO:0000313" key="1">
    <source>
        <dbReference type="EMBL" id="MFC0682888.1"/>
    </source>
</evidence>
<dbReference type="RefSeq" id="WP_386677346.1">
    <property type="nucleotide sequence ID" value="NZ_JBHLTG010000024.1"/>
</dbReference>
<organism evidence="1 2">
    <name type="scientific">Lysobacter korlensis</name>
    <dbReference type="NCBI Taxonomy" id="553636"/>
    <lineage>
        <taxon>Bacteria</taxon>
        <taxon>Pseudomonadati</taxon>
        <taxon>Pseudomonadota</taxon>
        <taxon>Gammaproteobacteria</taxon>
        <taxon>Lysobacterales</taxon>
        <taxon>Lysobacteraceae</taxon>
        <taxon>Lysobacter</taxon>
    </lineage>
</organism>
<dbReference type="Proteomes" id="UP001589896">
    <property type="component" value="Unassembled WGS sequence"/>
</dbReference>